<dbReference type="InterPro" id="IPR036390">
    <property type="entry name" value="WH_DNA-bd_sf"/>
</dbReference>
<accession>A0ABW2TFQ6</accession>
<proteinExistence type="predicted"/>
<dbReference type="Proteomes" id="UP001596512">
    <property type="component" value="Unassembled WGS sequence"/>
</dbReference>
<organism evidence="2 3">
    <name type="scientific">Actinokineospora soli</name>
    <dbReference type="NCBI Taxonomy" id="1048753"/>
    <lineage>
        <taxon>Bacteria</taxon>
        <taxon>Bacillati</taxon>
        <taxon>Actinomycetota</taxon>
        <taxon>Actinomycetes</taxon>
        <taxon>Pseudonocardiales</taxon>
        <taxon>Pseudonocardiaceae</taxon>
        <taxon>Actinokineospora</taxon>
    </lineage>
</organism>
<evidence type="ECO:0000313" key="2">
    <source>
        <dbReference type="EMBL" id="MFC7612489.1"/>
    </source>
</evidence>
<gene>
    <name evidence="2" type="ORF">ACFQV2_01215</name>
</gene>
<dbReference type="Gene3D" id="3.40.50.300">
    <property type="entry name" value="P-loop containing nucleotide triphosphate hydrolases"/>
    <property type="match status" value="1"/>
</dbReference>
<feature type="region of interest" description="Disordered" evidence="1">
    <location>
        <begin position="346"/>
        <end position="378"/>
    </location>
</feature>
<name>A0ABW2TFQ6_9PSEU</name>
<evidence type="ECO:0000256" key="1">
    <source>
        <dbReference type="SAM" id="MobiDB-lite"/>
    </source>
</evidence>
<evidence type="ECO:0000313" key="3">
    <source>
        <dbReference type="Proteomes" id="UP001596512"/>
    </source>
</evidence>
<reference evidence="3" key="1">
    <citation type="journal article" date="2019" name="Int. J. Syst. Evol. Microbiol.">
        <title>The Global Catalogue of Microorganisms (GCM) 10K type strain sequencing project: providing services to taxonomists for standard genome sequencing and annotation.</title>
        <authorList>
            <consortium name="The Broad Institute Genomics Platform"/>
            <consortium name="The Broad Institute Genome Sequencing Center for Infectious Disease"/>
            <person name="Wu L."/>
            <person name="Ma J."/>
        </authorList>
    </citation>
    <scope>NUCLEOTIDE SEQUENCE [LARGE SCALE GENOMIC DNA]</scope>
    <source>
        <strain evidence="3">JCM 17695</strain>
    </source>
</reference>
<sequence>MSAVVRPLRPDDPPTAPAPALRTAWTADELMAADFPEPKWAVRGVICEGVNLIAGPPKVGKSWLSLGLGLDIAAGNPAFGSIATDPGPVLYLALEDTARRLQSRMGKLLSGRRAPRGLTLATECPPLAEGGDKAIAGWLDRHDDARMVVIDVLQKVRGGEKSASSQYAADYAAIGRVKRIADHYGIAVLVVTHVRKQGADDFLQTVSGTNGIAGAADAVLVLDRARGNADGHLHVTGRDVEENEYALAFDPAHGAWTMLDGPAIDHMVSDTRGAILRYLREHQGTGPKTIAAATDQPYDNVKRTCARMADAGQLTRDGTGRYFVPIPNGDNGDTAHLSPCPRCPLTTSDQHKQEGTAQPRAVPLFPEEDPCPYLPTRPVRRKEPTVTAQPITPAAYPCGTSTAFLRPCGCSP</sequence>
<dbReference type="SUPFAM" id="SSF52540">
    <property type="entry name" value="P-loop containing nucleoside triphosphate hydrolases"/>
    <property type="match status" value="1"/>
</dbReference>
<dbReference type="Pfam" id="PF13481">
    <property type="entry name" value="AAA_25"/>
    <property type="match status" value="1"/>
</dbReference>
<dbReference type="SUPFAM" id="SSF46785">
    <property type="entry name" value="Winged helix' DNA-binding domain"/>
    <property type="match status" value="1"/>
</dbReference>
<dbReference type="EMBL" id="JBHTEY010000004">
    <property type="protein sequence ID" value="MFC7612489.1"/>
    <property type="molecule type" value="Genomic_DNA"/>
</dbReference>
<keyword evidence="3" id="KW-1185">Reference proteome</keyword>
<dbReference type="InterPro" id="IPR027417">
    <property type="entry name" value="P-loop_NTPase"/>
</dbReference>
<comment type="caution">
    <text evidence="2">The sequence shown here is derived from an EMBL/GenBank/DDBJ whole genome shotgun (WGS) entry which is preliminary data.</text>
</comment>
<protein>
    <submittedName>
        <fullName evidence="2">AAA family ATPase</fullName>
    </submittedName>
</protein>